<name>A0ABX3A603_9GAMM</name>
<dbReference type="Proteomes" id="UP000094329">
    <property type="component" value="Unassembled WGS sequence"/>
</dbReference>
<dbReference type="EMBL" id="MDTU01000001">
    <property type="protein sequence ID" value="ODN43980.1"/>
    <property type="molecule type" value="Genomic_DNA"/>
</dbReference>
<comment type="caution">
    <text evidence="1">The sequence shown here is derived from an EMBL/GenBank/DDBJ whole genome shotgun (WGS) entry which is preliminary data.</text>
</comment>
<proteinExistence type="predicted"/>
<protein>
    <submittedName>
        <fullName evidence="1">Uncharacterized protein</fullName>
    </submittedName>
</protein>
<evidence type="ECO:0000313" key="2">
    <source>
        <dbReference type="Proteomes" id="UP000094329"/>
    </source>
</evidence>
<accession>A0ABX3A603</accession>
<keyword evidence="2" id="KW-1185">Reference proteome</keyword>
<evidence type="ECO:0000313" key="1">
    <source>
        <dbReference type="EMBL" id="ODN43980.1"/>
    </source>
</evidence>
<sequence>MQSPHANNPLVENFSIQLSKQLEAAIRAQCDHFTKALTKEEMRDSLGAMNQARFKQIYHNNYPMCMVETIKRVKKYFTTVKIEPIQTNETSTMNIEK</sequence>
<reference evidence="1 2" key="1">
    <citation type="submission" date="2016-08" db="EMBL/GenBank/DDBJ databases">
        <title>Draft genome sequence of Candidatus Piscirickettsia litoralis, from seawater.</title>
        <authorList>
            <person name="Wan X."/>
            <person name="Lee A.J."/>
            <person name="Hou S."/>
            <person name="Donachie S.P."/>
        </authorList>
    </citation>
    <scope>NUCLEOTIDE SEQUENCE [LARGE SCALE GENOMIC DNA]</scope>
    <source>
        <strain evidence="1 2">Y2</strain>
    </source>
</reference>
<gene>
    <name evidence="1" type="ORF">BGC07_02020</name>
</gene>
<organism evidence="1 2">
    <name type="scientific">Piscirickettsia litoralis</name>
    <dbReference type="NCBI Taxonomy" id="1891921"/>
    <lineage>
        <taxon>Bacteria</taxon>
        <taxon>Pseudomonadati</taxon>
        <taxon>Pseudomonadota</taxon>
        <taxon>Gammaproteobacteria</taxon>
        <taxon>Thiotrichales</taxon>
        <taxon>Piscirickettsiaceae</taxon>
        <taxon>Piscirickettsia</taxon>
    </lineage>
</organism>